<feature type="signal peptide" evidence="8">
    <location>
        <begin position="1"/>
        <end position="27"/>
    </location>
</feature>
<comment type="similarity">
    <text evidence="2">Belongs to the outer membrane factor (OMF) (TC 1.B.17) family.</text>
</comment>
<dbReference type="PANTHER" id="PTHR30026">
    <property type="entry name" value="OUTER MEMBRANE PROTEIN TOLC"/>
    <property type="match status" value="1"/>
</dbReference>
<comment type="subcellular location">
    <subcellularLocation>
        <location evidence="1">Cell outer membrane</location>
    </subcellularLocation>
</comment>
<proteinExistence type="inferred from homology"/>
<dbReference type="GO" id="GO:0009279">
    <property type="term" value="C:cell outer membrane"/>
    <property type="evidence" value="ECO:0007669"/>
    <property type="project" value="UniProtKB-SubCell"/>
</dbReference>
<sequence>MSDLPYFPARLALFTAGCLMSFAQSPAAPSTPLTLADCIHKALAVPSAASVARKERDIASLEVRQARAGFLPQSEITSSYMYNSPSRLDRSTMSFVAMNGVREFTALVNVIQEIDTSGRLRADLARARATQDAASASAAVAERDLRKAVSDAYYRTLLARHIEAALKTSLAESEAFEQRVNLLWKGGEAARADVVKASAQAAFLRQAADTAQLAARLANQELASFWTEDVATPLPLADVLDDPLPVPENGGPPDAAYMRRPEFQLYDAQVHGFQAESRIAKSNLYPKLSGLFQFGVDSVSPAWQDRGYLAGGTLTIPVFDWFRSLSLARQFQVRAAQVKDSRSQAQRAFSAEYEAALLRVKQMYGQVEMTRNQVTLSEEDLKLSRVRYEGGEGAALDVVTAQNQLAQGRTNYYSAIAAYLTARLELEVAAGR</sequence>
<organism evidence="9 10">
    <name type="scientific">Paludibaculum fermentans</name>
    <dbReference type="NCBI Taxonomy" id="1473598"/>
    <lineage>
        <taxon>Bacteria</taxon>
        <taxon>Pseudomonadati</taxon>
        <taxon>Acidobacteriota</taxon>
        <taxon>Terriglobia</taxon>
        <taxon>Bryobacterales</taxon>
        <taxon>Bryobacteraceae</taxon>
        <taxon>Paludibaculum</taxon>
    </lineage>
</organism>
<dbReference type="GO" id="GO:0015288">
    <property type="term" value="F:porin activity"/>
    <property type="evidence" value="ECO:0007669"/>
    <property type="project" value="TreeGrafter"/>
</dbReference>
<evidence type="ECO:0000256" key="3">
    <source>
        <dbReference type="ARBA" id="ARBA00022448"/>
    </source>
</evidence>
<feature type="chain" id="PRO_5032305097" evidence="8">
    <location>
        <begin position="28"/>
        <end position="432"/>
    </location>
</feature>
<dbReference type="InterPro" id="IPR051906">
    <property type="entry name" value="TolC-like"/>
</dbReference>
<dbReference type="KEGG" id="pfer:IRI77_19485"/>
<keyword evidence="3" id="KW-0813">Transport</keyword>
<keyword evidence="6" id="KW-0472">Membrane</keyword>
<evidence type="ECO:0000256" key="2">
    <source>
        <dbReference type="ARBA" id="ARBA00007613"/>
    </source>
</evidence>
<evidence type="ECO:0000256" key="6">
    <source>
        <dbReference type="ARBA" id="ARBA00023136"/>
    </source>
</evidence>
<evidence type="ECO:0000256" key="5">
    <source>
        <dbReference type="ARBA" id="ARBA00022692"/>
    </source>
</evidence>
<dbReference type="Pfam" id="PF02321">
    <property type="entry name" value="OEP"/>
    <property type="match status" value="2"/>
</dbReference>
<evidence type="ECO:0000256" key="8">
    <source>
        <dbReference type="SAM" id="SignalP"/>
    </source>
</evidence>
<gene>
    <name evidence="9" type="ORF">IRI77_19485</name>
</gene>
<keyword evidence="10" id="KW-1185">Reference proteome</keyword>
<evidence type="ECO:0000256" key="1">
    <source>
        <dbReference type="ARBA" id="ARBA00004442"/>
    </source>
</evidence>
<accession>A0A7S7NJZ5</accession>
<dbReference type="GO" id="GO:0015562">
    <property type="term" value="F:efflux transmembrane transporter activity"/>
    <property type="evidence" value="ECO:0007669"/>
    <property type="project" value="InterPro"/>
</dbReference>
<dbReference type="EMBL" id="CP063849">
    <property type="protein sequence ID" value="QOY85033.1"/>
    <property type="molecule type" value="Genomic_DNA"/>
</dbReference>
<evidence type="ECO:0000313" key="10">
    <source>
        <dbReference type="Proteomes" id="UP000593892"/>
    </source>
</evidence>
<keyword evidence="7" id="KW-0998">Cell outer membrane</keyword>
<keyword evidence="5" id="KW-0812">Transmembrane</keyword>
<protein>
    <submittedName>
        <fullName evidence="9">TolC family protein</fullName>
    </submittedName>
</protein>
<keyword evidence="4" id="KW-1134">Transmembrane beta strand</keyword>
<dbReference type="SUPFAM" id="SSF56954">
    <property type="entry name" value="Outer membrane efflux proteins (OEP)"/>
    <property type="match status" value="1"/>
</dbReference>
<dbReference type="Gene3D" id="1.20.1600.10">
    <property type="entry name" value="Outer membrane efflux proteins (OEP)"/>
    <property type="match status" value="1"/>
</dbReference>
<evidence type="ECO:0000256" key="4">
    <source>
        <dbReference type="ARBA" id="ARBA00022452"/>
    </source>
</evidence>
<dbReference type="PANTHER" id="PTHR30026:SF21">
    <property type="entry name" value="SLR1270 PROTEIN"/>
    <property type="match status" value="1"/>
</dbReference>
<dbReference type="Proteomes" id="UP000593892">
    <property type="component" value="Chromosome"/>
</dbReference>
<reference evidence="9 10" key="1">
    <citation type="submission" date="2020-10" db="EMBL/GenBank/DDBJ databases">
        <title>Complete genome sequence of Paludibaculum fermentans P105T, a facultatively anaerobic acidobacterium capable of dissimilatory Fe(III) reduction.</title>
        <authorList>
            <person name="Dedysh S.N."/>
            <person name="Beletsky A.V."/>
            <person name="Kulichevskaya I.S."/>
            <person name="Mardanov A.V."/>
            <person name="Ravin N.V."/>
        </authorList>
    </citation>
    <scope>NUCLEOTIDE SEQUENCE [LARGE SCALE GENOMIC DNA]</scope>
    <source>
        <strain evidence="9 10">P105</strain>
    </source>
</reference>
<dbReference type="AlphaFoldDB" id="A0A7S7NJZ5"/>
<keyword evidence="8" id="KW-0732">Signal</keyword>
<evidence type="ECO:0000256" key="7">
    <source>
        <dbReference type="ARBA" id="ARBA00023237"/>
    </source>
</evidence>
<evidence type="ECO:0000313" key="9">
    <source>
        <dbReference type="EMBL" id="QOY85033.1"/>
    </source>
</evidence>
<name>A0A7S7NJZ5_PALFE</name>
<dbReference type="GO" id="GO:1990281">
    <property type="term" value="C:efflux pump complex"/>
    <property type="evidence" value="ECO:0007669"/>
    <property type="project" value="TreeGrafter"/>
</dbReference>
<dbReference type="RefSeq" id="WP_194446703.1">
    <property type="nucleotide sequence ID" value="NZ_CP063849.1"/>
</dbReference>
<dbReference type="InterPro" id="IPR003423">
    <property type="entry name" value="OMP_efflux"/>
</dbReference>